<comment type="caution">
    <text evidence="2">The sequence shown here is derived from an EMBL/GenBank/DDBJ whole genome shotgun (WGS) entry which is preliminary data.</text>
</comment>
<feature type="transmembrane region" description="Helical" evidence="1">
    <location>
        <begin position="39"/>
        <end position="59"/>
    </location>
</feature>
<evidence type="ECO:0000313" key="3">
    <source>
        <dbReference type="Proteomes" id="UP001597252"/>
    </source>
</evidence>
<keyword evidence="1" id="KW-1133">Transmembrane helix</keyword>
<dbReference type="EMBL" id="JBHTON010000003">
    <property type="protein sequence ID" value="MFD1483853.1"/>
    <property type="molecule type" value="Genomic_DNA"/>
</dbReference>
<reference evidence="3" key="1">
    <citation type="journal article" date="2019" name="Int. J. Syst. Evol. Microbiol.">
        <title>The Global Catalogue of Microorganisms (GCM) 10K type strain sequencing project: providing services to taxonomists for standard genome sequencing and annotation.</title>
        <authorList>
            <consortium name="The Broad Institute Genomics Platform"/>
            <consortium name="The Broad Institute Genome Sequencing Center for Infectious Disease"/>
            <person name="Wu L."/>
            <person name="Ma J."/>
        </authorList>
    </citation>
    <scope>NUCLEOTIDE SEQUENCE [LARGE SCALE GENOMIC DNA]</scope>
    <source>
        <strain evidence="3">CCM 8903</strain>
    </source>
</reference>
<evidence type="ECO:0000256" key="1">
    <source>
        <dbReference type="SAM" id="Phobius"/>
    </source>
</evidence>
<keyword evidence="3" id="KW-1185">Reference proteome</keyword>
<dbReference type="Proteomes" id="UP001597252">
    <property type="component" value="Unassembled WGS sequence"/>
</dbReference>
<protein>
    <submittedName>
        <fullName evidence="2">Uncharacterized protein</fullName>
    </submittedName>
</protein>
<accession>A0ABW4E405</accession>
<keyword evidence="1" id="KW-0812">Transmembrane</keyword>
<dbReference type="RefSeq" id="WP_125748815.1">
    <property type="nucleotide sequence ID" value="NZ_JBHTON010000003.1"/>
</dbReference>
<gene>
    <name evidence="2" type="ORF">ACFQ5J_01140</name>
</gene>
<proteinExistence type="predicted"/>
<organism evidence="2 3">
    <name type="scientific">Lacticaseibacillus baoqingensis</name>
    <dbReference type="NCBI Taxonomy" id="2486013"/>
    <lineage>
        <taxon>Bacteria</taxon>
        <taxon>Bacillati</taxon>
        <taxon>Bacillota</taxon>
        <taxon>Bacilli</taxon>
        <taxon>Lactobacillales</taxon>
        <taxon>Lactobacillaceae</taxon>
        <taxon>Lacticaseibacillus</taxon>
    </lineage>
</organism>
<evidence type="ECO:0000313" key="2">
    <source>
        <dbReference type="EMBL" id="MFD1483853.1"/>
    </source>
</evidence>
<sequence length="90" mass="9663">MLIAEHFGALLVFTAAVGWLATMSAYYQQAVVPIQTQASAYYLANVALTTGASAFTLGADRWQVTISQTKIEVFKNAATTPVLAIRHDAD</sequence>
<feature type="transmembrane region" description="Helical" evidence="1">
    <location>
        <begin position="7"/>
        <end position="27"/>
    </location>
</feature>
<keyword evidence="1" id="KW-0472">Membrane</keyword>
<name>A0ABW4E405_9LACO</name>